<dbReference type="SUPFAM" id="SSF48264">
    <property type="entry name" value="Cytochrome P450"/>
    <property type="match status" value="1"/>
</dbReference>
<dbReference type="GO" id="GO:0005506">
    <property type="term" value="F:iron ion binding"/>
    <property type="evidence" value="ECO:0007669"/>
    <property type="project" value="InterPro"/>
</dbReference>
<name>A0A0D0BI77_9AGAR</name>
<sequence>MFLPDLANLEATDVRKTLIVAIFVLPLAISATFLTYLLSDLGSNMPDRGRYVLGKSNLRPAGSNTVIAGLVMAGDLHIGNLILEISHGHVVKDDHDPLLAIAQELGYNFSEMVVPGAFLIDVFLIRVFSSLYTTIVKHNDDSSLSDSSWLVTFQDRADLPYAEGLVREVYGYNPVGPIASPIDLPPKRMTSTEIGRFPRVLSDAMHDPEVYPDPFEFNLERYKLVKRADGSRIWNDPLGPDQMVNPTPKSSPLNIEGGTVASSYLKSLSG</sequence>
<evidence type="ECO:0000256" key="1">
    <source>
        <dbReference type="SAM" id="MobiDB-lite"/>
    </source>
</evidence>
<dbReference type="GO" id="GO:0016705">
    <property type="term" value="F:oxidoreductase activity, acting on paired donors, with incorporation or reduction of molecular oxygen"/>
    <property type="evidence" value="ECO:0007669"/>
    <property type="project" value="InterPro"/>
</dbReference>
<dbReference type="EMBL" id="KN834815">
    <property type="protein sequence ID" value="KIK54471.1"/>
    <property type="molecule type" value="Genomic_DNA"/>
</dbReference>
<gene>
    <name evidence="3" type="ORF">GYMLUDRAFT_249414</name>
</gene>
<feature type="region of interest" description="Disordered" evidence="1">
    <location>
        <begin position="237"/>
        <end position="256"/>
    </location>
</feature>
<dbReference type="GO" id="GO:0004497">
    <property type="term" value="F:monooxygenase activity"/>
    <property type="evidence" value="ECO:0007669"/>
    <property type="project" value="InterPro"/>
</dbReference>
<feature type="compositionally biased region" description="Polar residues" evidence="1">
    <location>
        <begin position="244"/>
        <end position="253"/>
    </location>
</feature>
<keyword evidence="2" id="KW-0472">Membrane</keyword>
<reference evidence="3 4" key="1">
    <citation type="submission" date="2014-04" db="EMBL/GenBank/DDBJ databases">
        <title>Evolutionary Origins and Diversification of the Mycorrhizal Mutualists.</title>
        <authorList>
            <consortium name="DOE Joint Genome Institute"/>
            <consortium name="Mycorrhizal Genomics Consortium"/>
            <person name="Kohler A."/>
            <person name="Kuo A."/>
            <person name="Nagy L.G."/>
            <person name="Floudas D."/>
            <person name="Copeland A."/>
            <person name="Barry K.W."/>
            <person name="Cichocki N."/>
            <person name="Veneault-Fourrey C."/>
            <person name="LaButti K."/>
            <person name="Lindquist E.A."/>
            <person name="Lipzen A."/>
            <person name="Lundell T."/>
            <person name="Morin E."/>
            <person name="Murat C."/>
            <person name="Riley R."/>
            <person name="Ohm R."/>
            <person name="Sun H."/>
            <person name="Tunlid A."/>
            <person name="Henrissat B."/>
            <person name="Grigoriev I.V."/>
            <person name="Hibbett D.S."/>
            <person name="Martin F."/>
        </authorList>
    </citation>
    <scope>NUCLEOTIDE SEQUENCE [LARGE SCALE GENOMIC DNA]</scope>
    <source>
        <strain evidence="3 4">FD-317 M1</strain>
    </source>
</reference>
<dbReference type="OrthoDB" id="3934656at2759"/>
<dbReference type="GO" id="GO:0020037">
    <property type="term" value="F:heme binding"/>
    <property type="evidence" value="ECO:0007669"/>
    <property type="project" value="InterPro"/>
</dbReference>
<evidence type="ECO:0000313" key="4">
    <source>
        <dbReference type="Proteomes" id="UP000053593"/>
    </source>
</evidence>
<evidence type="ECO:0000256" key="2">
    <source>
        <dbReference type="SAM" id="Phobius"/>
    </source>
</evidence>
<dbReference type="Gene3D" id="1.10.630.10">
    <property type="entry name" value="Cytochrome P450"/>
    <property type="match status" value="1"/>
</dbReference>
<keyword evidence="4" id="KW-1185">Reference proteome</keyword>
<keyword evidence="2" id="KW-0812">Transmembrane</keyword>
<organism evidence="3 4">
    <name type="scientific">Collybiopsis luxurians FD-317 M1</name>
    <dbReference type="NCBI Taxonomy" id="944289"/>
    <lineage>
        <taxon>Eukaryota</taxon>
        <taxon>Fungi</taxon>
        <taxon>Dikarya</taxon>
        <taxon>Basidiomycota</taxon>
        <taxon>Agaricomycotina</taxon>
        <taxon>Agaricomycetes</taxon>
        <taxon>Agaricomycetidae</taxon>
        <taxon>Agaricales</taxon>
        <taxon>Marasmiineae</taxon>
        <taxon>Omphalotaceae</taxon>
        <taxon>Collybiopsis</taxon>
        <taxon>Collybiopsis luxurians</taxon>
    </lineage>
</organism>
<feature type="transmembrane region" description="Helical" evidence="2">
    <location>
        <begin position="18"/>
        <end position="38"/>
    </location>
</feature>
<keyword evidence="2" id="KW-1133">Transmembrane helix</keyword>
<dbReference type="HOGENOM" id="CLU_1030791_0_0_1"/>
<accession>A0A0D0BI77</accession>
<proteinExistence type="predicted"/>
<evidence type="ECO:0000313" key="3">
    <source>
        <dbReference type="EMBL" id="KIK54471.1"/>
    </source>
</evidence>
<dbReference type="InterPro" id="IPR036396">
    <property type="entry name" value="Cyt_P450_sf"/>
</dbReference>
<protein>
    <submittedName>
        <fullName evidence="3">Uncharacterized protein</fullName>
    </submittedName>
</protein>
<dbReference type="AlphaFoldDB" id="A0A0D0BI77"/>
<dbReference type="Proteomes" id="UP000053593">
    <property type="component" value="Unassembled WGS sequence"/>
</dbReference>